<keyword evidence="2" id="KW-1185">Reference proteome</keyword>
<dbReference type="AlphaFoldDB" id="A0A2P5A8R4"/>
<sequence length="27" mass="2889">MTFEVGAVLPDSATQAPAYCFNQISDI</sequence>
<name>A0A2P5A8R4_PARAD</name>
<protein>
    <submittedName>
        <fullName evidence="1">Uncharacterized protein</fullName>
    </submittedName>
</protein>
<organism evidence="1 2">
    <name type="scientific">Parasponia andersonii</name>
    <name type="common">Sponia andersonii</name>
    <dbReference type="NCBI Taxonomy" id="3476"/>
    <lineage>
        <taxon>Eukaryota</taxon>
        <taxon>Viridiplantae</taxon>
        <taxon>Streptophyta</taxon>
        <taxon>Embryophyta</taxon>
        <taxon>Tracheophyta</taxon>
        <taxon>Spermatophyta</taxon>
        <taxon>Magnoliopsida</taxon>
        <taxon>eudicotyledons</taxon>
        <taxon>Gunneridae</taxon>
        <taxon>Pentapetalae</taxon>
        <taxon>rosids</taxon>
        <taxon>fabids</taxon>
        <taxon>Rosales</taxon>
        <taxon>Cannabaceae</taxon>
        <taxon>Parasponia</taxon>
    </lineage>
</organism>
<gene>
    <name evidence="1" type="ORF">PanWU01x14_357070</name>
</gene>
<accession>A0A2P5A8R4</accession>
<dbReference type="Proteomes" id="UP000237105">
    <property type="component" value="Unassembled WGS sequence"/>
</dbReference>
<dbReference type="EMBL" id="JXTB01000769">
    <property type="protein sequence ID" value="PON32920.1"/>
    <property type="molecule type" value="Genomic_DNA"/>
</dbReference>
<comment type="caution">
    <text evidence="1">The sequence shown here is derived from an EMBL/GenBank/DDBJ whole genome shotgun (WGS) entry which is preliminary data.</text>
</comment>
<evidence type="ECO:0000313" key="1">
    <source>
        <dbReference type="EMBL" id="PON32920.1"/>
    </source>
</evidence>
<reference evidence="2" key="1">
    <citation type="submission" date="2016-06" db="EMBL/GenBank/DDBJ databases">
        <title>Parallel loss of symbiosis genes in relatives of nitrogen-fixing non-legume Parasponia.</title>
        <authorList>
            <person name="Van Velzen R."/>
            <person name="Holmer R."/>
            <person name="Bu F."/>
            <person name="Rutten L."/>
            <person name="Van Zeijl A."/>
            <person name="Liu W."/>
            <person name="Santuari L."/>
            <person name="Cao Q."/>
            <person name="Sharma T."/>
            <person name="Shen D."/>
            <person name="Roswanjaya Y."/>
            <person name="Wardhani T."/>
            <person name="Kalhor M.S."/>
            <person name="Jansen J."/>
            <person name="Van den Hoogen J."/>
            <person name="Gungor B."/>
            <person name="Hartog M."/>
            <person name="Hontelez J."/>
            <person name="Verver J."/>
            <person name="Yang W.-C."/>
            <person name="Schijlen E."/>
            <person name="Repin R."/>
            <person name="Schilthuizen M."/>
            <person name="Schranz E."/>
            <person name="Heidstra R."/>
            <person name="Miyata K."/>
            <person name="Fedorova E."/>
            <person name="Kohlen W."/>
            <person name="Bisseling T."/>
            <person name="Smit S."/>
            <person name="Geurts R."/>
        </authorList>
    </citation>
    <scope>NUCLEOTIDE SEQUENCE [LARGE SCALE GENOMIC DNA]</scope>
    <source>
        <strain evidence="2">cv. WU1-14</strain>
    </source>
</reference>
<proteinExistence type="predicted"/>
<evidence type="ECO:0000313" key="2">
    <source>
        <dbReference type="Proteomes" id="UP000237105"/>
    </source>
</evidence>